<dbReference type="Pfam" id="PF01219">
    <property type="entry name" value="DAGK_prokar"/>
    <property type="match status" value="1"/>
</dbReference>
<keyword evidence="11" id="KW-0443">Lipid metabolism</keyword>
<evidence type="ECO:0000256" key="3">
    <source>
        <dbReference type="ARBA" id="ARBA00022475"/>
    </source>
</evidence>
<keyword evidence="6 15" id="KW-0812">Transmembrane</keyword>
<comment type="similarity">
    <text evidence="2">Belongs to the bacterial diacylglycerol kinase family.</text>
</comment>
<evidence type="ECO:0000256" key="8">
    <source>
        <dbReference type="ARBA" id="ARBA00022777"/>
    </source>
</evidence>
<keyword evidence="9" id="KW-0067">ATP-binding</keyword>
<evidence type="ECO:0000256" key="10">
    <source>
        <dbReference type="ARBA" id="ARBA00022989"/>
    </source>
</evidence>
<keyword evidence="14" id="KW-1208">Phospholipid metabolism</keyword>
<dbReference type="EMBL" id="JBHRUV010000080">
    <property type="protein sequence ID" value="MFC3267120.1"/>
    <property type="molecule type" value="Genomic_DNA"/>
</dbReference>
<organism evidence="16 17">
    <name type="scientific">Camelimonas abortus</name>
    <dbReference type="NCBI Taxonomy" id="1017184"/>
    <lineage>
        <taxon>Bacteria</taxon>
        <taxon>Pseudomonadati</taxon>
        <taxon>Pseudomonadota</taxon>
        <taxon>Alphaproteobacteria</taxon>
        <taxon>Hyphomicrobiales</taxon>
        <taxon>Chelatococcaceae</taxon>
        <taxon>Camelimonas</taxon>
    </lineage>
</organism>
<keyword evidence="8 16" id="KW-0418">Kinase</keyword>
<evidence type="ECO:0000256" key="13">
    <source>
        <dbReference type="ARBA" id="ARBA00023209"/>
    </source>
</evidence>
<evidence type="ECO:0000256" key="6">
    <source>
        <dbReference type="ARBA" id="ARBA00022692"/>
    </source>
</evidence>
<name>A0ABV7LGS4_9HYPH</name>
<keyword evidence="5 16" id="KW-0808">Transferase</keyword>
<dbReference type="RefSeq" id="WP_376830384.1">
    <property type="nucleotide sequence ID" value="NZ_JBHLWR010000006.1"/>
</dbReference>
<evidence type="ECO:0000256" key="2">
    <source>
        <dbReference type="ARBA" id="ARBA00005967"/>
    </source>
</evidence>
<protein>
    <submittedName>
        <fullName evidence="16">Diacylglycerol kinase</fullName>
        <ecNumber evidence="16">2.7.1.107</ecNumber>
    </submittedName>
</protein>
<keyword evidence="12 15" id="KW-0472">Membrane</keyword>
<dbReference type="EC" id="2.7.1.107" evidence="16"/>
<evidence type="ECO:0000256" key="7">
    <source>
        <dbReference type="ARBA" id="ARBA00022741"/>
    </source>
</evidence>
<keyword evidence="17" id="KW-1185">Reference proteome</keyword>
<dbReference type="Gene3D" id="1.10.287.3610">
    <property type="match status" value="1"/>
</dbReference>
<evidence type="ECO:0000256" key="12">
    <source>
        <dbReference type="ARBA" id="ARBA00023136"/>
    </source>
</evidence>
<comment type="caution">
    <text evidence="16">The sequence shown here is derived from an EMBL/GenBank/DDBJ whole genome shotgun (WGS) entry which is preliminary data.</text>
</comment>
<evidence type="ECO:0000256" key="1">
    <source>
        <dbReference type="ARBA" id="ARBA00004651"/>
    </source>
</evidence>
<evidence type="ECO:0000256" key="5">
    <source>
        <dbReference type="ARBA" id="ARBA00022679"/>
    </source>
</evidence>
<evidence type="ECO:0000256" key="4">
    <source>
        <dbReference type="ARBA" id="ARBA00022516"/>
    </source>
</evidence>
<keyword evidence="7" id="KW-0547">Nucleotide-binding</keyword>
<evidence type="ECO:0000256" key="9">
    <source>
        <dbReference type="ARBA" id="ARBA00022840"/>
    </source>
</evidence>
<reference evidence="17" key="1">
    <citation type="journal article" date="2019" name="Int. J. Syst. Evol. Microbiol.">
        <title>The Global Catalogue of Microorganisms (GCM) 10K type strain sequencing project: providing services to taxonomists for standard genome sequencing and annotation.</title>
        <authorList>
            <consortium name="The Broad Institute Genomics Platform"/>
            <consortium name="The Broad Institute Genome Sequencing Center for Infectious Disease"/>
            <person name="Wu L."/>
            <person name="Ma J."/>
        </authorList>
    </citation>
    <scope>NUCLEOTIDE SEQUENCE [LARGE SCALE GENOMIC DNA]</scope>
    <source>
        <strain evidence="17">CCM 7941</strain>
    </source>
</reference>
<evidence type="ECO:0000313" key="17">
    <source>
        <dbReference type="Proteomes" id="UP001595536"/>
    </source>
</evidence>
<dbReference type="InterPro" id="IPR000829">
    <property type="entry name" value="DAGK"/>
</dbReference>
<evidence type="ECO:0000256" key="14">
    <source>
        <dbReference type="ARBA" id="ARBA00023264"/>
    </source>
</evidence>
<dbReference type="Proteomes" id="UP001595536">
    <property type="component" value="Unassembled WGS sequence"/>
</dbReference>
<feature type="transmembrane region" description="Helical" evidence="15">
    <location>
        <begin position="96"/>
        <end position="115"/>
    </location>
</feature>
<sequence>MASLGRQAAALFAAGRNSLDGLRFLLQERAFRLEALALAAGVLAAPFIARDVKECVVLVGAIVAVLAVEALNTAIEQVCNLVTREFRPEIKAAKDCASCAVTLSLVVCGALWLAAAGDRLGMW</sequence>
<evidence type="ECO:0000256" key="11">
    <source>
        <dbReference type="ARBA" id="ARBA00023098"/>
    </source>
</evidence>
<dbReference type="GO" id="GO:0004143">
    <property type="term" value="F:ATP-dependent diacylglycerol kinase activity"/>
    <property type="evidence" value="ECO:0007669"/>
    <property type="project" value="UniProtKB-EC"/>
</dbReference>
<keyword evidence="10 15" id="KW-1133">Transmembrane helix</keyword>
<keyword evidence="3" id="KW-1003">Cell membrane</keyword>
<accession>A0ABV7LGS4</accession>
<keyword evidence="13" id="KW-0594">Phospholipid biosynthesis</keyword>
<evidence type="ECO:0000313" key="16">
    <source>
        <dbReference type="EMBL" id="MFC3267120.1"/>
    </source>
</evidence>
<dbReference type="PANTHER" id="PTHR34299">
    <property type="entry name" value="DIACYLGLYCEROL KINASE"/>
    <property type="match status" value="1"/>
</dbReference>
<dbReference type="InterPro" id="IPR036945">
    <property type="entry name" value="DAGK_sf"/>
</dbReference>
<proteinExistence type="inferred from homology"/>
<evidence type="ECO:0000256" key="15">
    <source>
        <dbReference type="SAM" id="Phobius"/>
    </source>
</evidence>
<gene>
    <name evidence="16" type="ORF">ACFOEX_12265</name>
</gene>
<dbReference type="PANTHER" id="PTHR34299:SF1">
    <property type="entry name" value="DIACYLGLYCEROL KINASE"/>
    <property type="match status" value="1"/>
</dbReference>
<keyword evidence="4" id="KW-0444">Lipid biosynthesis</keyword>
<comment type="subcellular location">
    <subcellularLocation>
        <location evidence="1">Cell membrane</location>
        <topology evidence="1">Multi-pass membrane protein</topology>
    </subcellularLocation>
</comment>